<sequence>MLYAFTLGRKLRGEEPYYPEKGGKGGSSDKSAKYAAEAQKYAADLQNQQFNTIMNNLKLFTPLAGKYVGSLENLSSLEGQGQALNQYYNSQQYKDLAGQARYQSLAAAEATGGLGSTATSNQLATIAPTLGQQWLSGQMNNYNNLANIGLGALQGQANAGQTYANNMSQISQQSAALAAANANRPSALQQGVSGAASGALLGGGIASALELSTPWGAGIGAGLGLLGSLF</sequence>
<organism evidence="1 2">
    <name type="scientific">Escherichia coli (strain UMEA 3162-1)</name>
    <dbReference type="NCBI Taxonomy" id="1281200"/>
    <lineage>
        <taxon>Bacteria</taxon>
        <taxon>Pseudomonadati</taxon>
        <taxon>Pseudomonadota</taxon>
        <taxon>Gammaproteobacteria</taxon>
        <taxon>Enterobacterales</taxon>
        <taxon>Enterobacteriaceae</taxon>
        <taxon>Escherichia</taxon>
    </lineage>
</organism>
<dbReference type="RefSeq" id="WP_000964905.1">
    <property type="nucleotide sequence ID" value="NZ_KE701776.1"/>
</dbReference>
<proteinExistence type="predicted"/>
<reference evidence="2" key="1">
    <citation type="submission" date="2013-07" db="EMBL/GenBank/DDBJ databases">
        <title>The genome sequence of Escherichia coli UMEA 3162-1.</title>
        <authorList>
            <consortium name="The Broad Institute Genome Sequencing Platform"/>
            <consortium name="The Broad Institute Genome Sequencing Center for Infectious Disease"/>
            <person name="Feldgarden M."/>
            <person name="Frimodt-Moller N."/>
            <person name="Leihof R.F."/>
            <person name="Rasmussen L."/>
            <person name="Young S.K."/>
            <person name="Zeng Q."/>
            <person name="Gargeya S."/>
            <person name="Abouelleil A."/>
            <person name="Alvarado L."/>
            <person name="Berlin A.M."/>
            <person name="Chapman S.B."/>
            <person name="Gainer-Dewar J."/>
            <person name="Goldberg J."/>
            <person name="Gnerre S."/>
            <person name="Griggs A."/>
            <person name="Gujja S."/>
            <person name="Hansen M."/>
            <person name="Howarth C."/>
            <person name="Imamovic A."/>
            <person name="Larimer J."/>
            <person name="McCowan C."/>
            <person name="Murphy C."/>
            <person name="Pearson M."/>
            <person name="Poon T."/>
            <person name="Priest M."/>
            <person name="Roberts A."/>
            <person name="Saif S."/>
            <person name="Shea T."/>
            <person name="Sykes S."/>
            <person name="Wortman J."/>
            <person name="Nusbaum C."/>
            <person name="Birren B."/>
        </authorList>
    </citation>
    <scope>NUCLEOTIDE SEQUENCE [LARGE SCALE GENOMIC DNA]</scope>
    <source>
        <strain evidence="2">UMEA 3162-1</strain>
    </source>
</reference>
<name>A0A0E2L3M8_ECOU3</name>
<comment type="caution">
    <text evidence="1">The sequence shown here is derived from an EMBL/GenBank/DDBJ whole genome shotgun (WGS) entry which is preliminary data.</text>
</comment>
<evidence type="ECO:0000313" key="1">
    <source>
        <dbReference type="EMBL" id="EQX26876.1"/>
    </source>
</evidence>
<dbReference type="Pfam" id="PF25688">
    <property type="entry name" value="P22_gp7"/>
    <property type="match status" value="1"/>
</dbReference>
<dbReference type="AlphaFoldDB" id="A0A0E2L3M8"/>
<accession>A0A0E2L3M8</accession>
<dbReference type="EMBL" id="AWBU01000020">
    <property type="protein sequence ID" value="EQX26876.1"/>
    <property type="molecule type" value="Genomic_DNA"/>
</dbReference>
<dbReference type="PATRIC" id="fig|1281200.3.peg.2493"/>
<gene>
    <name evidence="1" type="ORF">G925_02396</name>
</gene>
<dbReference type="InterPro" id="IPR057916">
    <property type="entry name" value="P22_gp7"/>
</dbReference>
<protein>
    <submittedName>
        <fullName evidence="1">DNA transfer protein gp7</fullName>
    </submittedName>
</protein>
<dbReference type="Proteomes" id="UP000016035">
    <property type="component" value="Unassembled WGS sequence"/>
</dbReference>
<evidence type="ECO:0000313" key="2">
    <source>
        <dbReference type="Proteomes" id="UP000016035"/>
    </source>
</evidence>
<dbReference type="HOGENOM" id="CLU_114465_0_0_6"/>